<sequence length="308" mass="31531">MNRTLRGVTAAALTLGLVTGVVACSGSSSTPAPSNSNSTSSSPSTQITGSGTVKVLYAGSLVDLMEKQVGPTFQAKTGFSYQGTGAGSSALATQIKGKTTKADVFISASPDVNATLEGAANGDWVSWYATFASSRLVIGYDPKSSFASQLKSKPWYEVIGQTGFRFGSTDAQLDPKGKLGNKALDDAATKHDQPALAALAKDFTATQPEESLVGRLQAGQLDAAFFYASEAKAAGIPTVPLTGEDLKAVYTITELSHAPDAKGGQAFIQYLLGPSGTATLKKNGFDVSTPATVTGSGVPKTLSSVLGK</sequence>
<feature type="region of interest" description="Disordered" evidence="2">
    <location>
        <begin position="28"/>
        <end position="48"/>
    </location>
</feature>
<gene>
    <name evidence="4" type="ORF">C8E83_0421</name>
</gene>
<name>A0A495IBN0_9MICO</name>
<dbReference type="Pfam" id="PF13531">
    <property type="entry name" value="SBP_bac_11"/>
    <property type="match status" value="1"/>
</dbReference>
<feature type="signal peptide" evidence="3">
    <location>
        <begin position="1"/>
        <end position="23"/>
    </location>
</feature>
<feature type="chain" id="PRO_5039574486" evidence="3">
    <location>
        <begin position="24"/>
        <end position="308"/>
    </location>
</feature>
<proteinExistence type="inferred from homology"/>
<protein>
    <submittedName>
        <fullName evidence="4">Molybdate/tungstate transport system substrate-binding protein</fullName>
    </submittedName>
</protein>
<evidence type="ECO:0000313" key="5">
    <source>
        <dbReference type="Proteomes" id="UP000280008"/>
    </source>
</evidence>
<reference evidence="4 5" key="1">
    <citation type="submission" date="2018-10" db="EMBL/GenBank/DDBJ databases">
        <title>Sequencing the genomes of 1000 actinobacteria strains.</title>
        <authorList>
            <person name="Klenk H.-P."/>
        </authorList>
    </citation>
    <scope>NUCLEOTIDE SEQUENCE [LARGE SCALE GENOMIC DNA]</scope>
    <source>
        <strain evidence="4 5">DSM 17894</strain>
    </source>
</reference>
<dbReference type="AlphaFoldDB" id="A0A495IBN0"/>
<dbReference type="Gene3D" id="3.40.190.10">
    <property type="entry name" value="Periplasmic binding protein-like II"/>
    <property type="match status" value="2"/>
</dbReference>
<dbReference type="OrthoDB" id="9785015at2"/>
<dbReference type="PROSITE" id="PS51257">
    <property type="entry name" value="PROKAR_LIPOPROTEIN"/>
    <property type="match status" value="1"/>
</dbReference>
<keyword evidence="5" id="KW-1185">Reference proteome</keyword>
<evidence type="ECO:0000256" key="2">
    <source>
        <dbReference type="SAM" id="MobiDB-lite"/>
    </source>
</evidence>
<dbReference type="GO" id="GO:0030973">
    <property type="term" value="F:molybdate ion binding"/>
    <property type="evidence" value="ECO:0007669"/>
    <property type="project" value="TreeGrafter"/>
</dbReference>
<dbReference type="RefSeq" id="WP_121368206.1">
    <property type="nucleotide sequence ID" value="NZ_RBKS01000001.1"/>
</dbReference>
<dbReference type="EMBL" id="RBKS01000001">
    <property type="protein sequence ID" value="RKR73329.1"/>
    <property type="molecule type" value="Genomic_DNA"/>
</dbReference>
<keyword evidence="3" id="KW-0732">Signal</keyword>
<organism evidence="4 5">
    <name type="scientific">Frondihabitans australicus</name>
    <dbReference type="NCBI Taxonomy" id="386892"/>
    <lineage>
        <taxon>Bacteria</taxon>
        <taxon>Bacillati</taxon>
        <taxon>Actinomycetota</taxon>
        <taxon>Actinomycetes</taxon>
        <taxon>Micrococcales</taxon>
        <taxon>Microbacteriaceae</taxon>
        <taxon>Frondihabitans</taxon>
    </lineage>
</organism>
<dbReference type="PANTHER" id="PTHR30632">
    <property type="entry name" value="MOLYBDATE-BINDING PERIPLASMIC PROTEIN"/>
    <property type="match status" value="1"/>
</dbReference>
<comment type="caution">
    <text evidence="4">The sequence shown here is derived from an EMBL/GenBank/DDBJ whole genome shotgun (WGS) entry which is preliminary data.</text>
</comment>
<accession>A0A495IBN0</accession>
<dbReference type="InterPro" id="IPR050682">
    <property type="entry name" value="ModA/WtpA"/>
</dbReference>
<dbReference type="Proteomes" id="UP000280008">
    <property type="component" value="Unassembled WGS sequence"/>
</dbReference>
<comment type="similarity">
    <text evidence="1">Belongs to the bacterial solute-binding protein 1 family. WtpA subfamily.</text>
</comment>
<evidence type="ECO:0000256" key="1">
    <source>
        <dbReference type="ARBA" id="ARBA00009438"/>
    </source>
</evidence>
<evidence type="ECO:0000313" key="4">
    <source>
        <dbReference type="EMBL" id="RKR73329.1"/>
    </source>
</evidence>
<dbReference type="GO" id="GO:0015689">
    <property type="term" value="P:molybdate ion transport"/>
    <property type="evidence" value="ECO:0007669"/>
    <property type="project" value="TreeGrafter"/>
</dbReference>
<dbReference type="SUPFAM" id="SSF53850">
    <property type="entry name" value="Periplasmic binding protein-like II"/>
    <property type="match status" value="1"/>
</dbReference>
<evidence type="ECO:0000256" key="3">
    <source>
        <dbReference type="SAM" id="SignalP"/>
    </source>
</evidence>
<dbReference type="PANTHER" id="PTHR30632:SF16">
    <property type="entry name" value="MOLYBDATE_TUNGSTATE-BINDING PROTEIN WTPA"/>
    <property type="match status" value="1"/>
</dbReference>